<reference evidence="2" key="1">
    <citation type="submission" date="2022-10" db="EMBL/GenBank/DDBJ databases">
        <title>The WGS of Solirubrobacter sp. CPCC 204708.</title>
        <authorList>
            <person name="Jiang Z."/>
        </authorList>
    </citation>
    <scope>NUCLEOTIDE SEQUENCE</scope>
    <source>
        <strain evidence="2">CPCC 204708</strain>
    </source>
</reference>
<feature type="transmembrane region" description="Helical" evidence="1">
    <location>
        <begin position="26"/>
        <end position="49"/>
    </location>
</feature>
<keyword evidence="1" id="KW-1133">Transmembrane helix</keyword>
<keyword evidence="3" id="KW-1185">Reference proteome</keyword>
<evidence type="ECO:0000313" key="3">
    <source>
        <dbReference type="Proteomes" id="UP001147700"/>
    </source>
</evidence>
<gene>
    <name evidence="2" type="ORF">OJ962_10650</name>
</gene>
<evidence type="ECO:0000313" key="2">
    <source>
        <dbReference type="EMBL" id="MDA0137961.1"/>
    </source>
</evidence>
<name>A0ABT4RHY2_9ACTN</name>
<organism evidence="2 3">
    <name type="scientific">Solirubrobacter deserti</name>
    <dbReference type="NCBI Taxonomy" id="2282478"/>
    <lineage>
        <taxon>Bacteria</taxon>
        <taxon>Bacillati</taxon>
        <taxon>Actinomycetota</taxon>
        <taxon>Thermoleophilia</taxon>
        <taxon>Solirubrobacterales</taxon>
        <taxon>Solirubrobacteraceae</taxon>
        <taxon>Solirubrobacter</taxon>
    </lineage>
</organism>
<dbReference type="RefSeq" id="WP_202952860.1">
    <property type="nucleotide sequence ID" value="NZ_JAPCID010000012.1"/>
</dbReference>
<dbReference type="EMBL" id="JAPCID010000012">
    <property type="protein sequence ID" value="MDA0137961.1"/>
    <property type="molecule type" value="Genomic_DNA"/>
</dbReference>
<accession>A0ABT4RHY2</accession>
<comment type="caution">
    <text evidence="2">The sequence shown here is derived from an EMBL/GenBank/DDBJ whole genome shotgun (WGS) entry which is preliminary data.</text>
</comment>
<dbReference type="Proteomes" id="UP001147700">
    <property type="component" value="Unassembled WGS sequence"/>
</dbReference>
<keyword evidence="1" id="KW-0812">Transmembrane</keyword>
<proteinExistence type="predicted"/>
<evidence type="ECO:0000256" key="1">
    <source>
        <dbReference type="SAM" id="Phobius"/>
    </source>
</evidence>
<keyword evidence="1" id="KW-0472">Membrane</keyword>
<protein>
    <recommendedName>
        <fullName evidence="4">DUF4878 domain-containing protein</fullName>
    </recommendedName>
</protein>
<sequence>MTATFEPAPSFPPAPAPAPKRRWGRIALIVGGVMIATLAAIVVALVLFVNASTKDAQKVSDQLVTAVQTGDAAKAYALGGADFRTVATEADVKAIVEQISPLVTREPVSPNGKSINASTDRGKVAVFTYKLDGNGRAPVYFQTQIQETDGAWRVLSFRSADNPFSTELE</sequence>
<evidence type="ECO:0008006" key="4">
    <source>
        <dbReference type="Google" id="ProtNLM"/>
    </source>
</evidence>